<dbReference type="AlphaFoldDB" id="A0A813C1P9"/>
<feature type="transmembrane region" description="Helical" evidence="2">
    <location>
        <begin position="360"/>
        <end position="385"/>
    </location>
</feature>
<feature type="region of interest" description="Disordered" evidence="1">
    <location>
        <begin position="69"/>
        <end position="93"/>
    </location>
</feature>
<keyword evidence="2" id="KW-0472">Membrane</keyword>
<dbReference type="Proteomes" id="UP000601435">
    <property type="component" value="Unassembled WGS sequence"/>
</dbReference>
<keyword evidence="4" id="KW-1185">Reference proteome</keyword>
<evidence type="ECO:0000256" key="1">
    <source>
        <dbReference type="SAM" id="MobiDB-lite"/>
    </source>
</evidence>
<feature type="transmembrane region" description="Helical" evidence="2">
    <location>
        <begin position="472"/>
        <end position="491"/>
    </location>
</feature>
<comment type="caution">
    <text evidence="3">The sequence shown here is derived from an EMBL/GenBank/DDBJ whole genome shotgun (WGS) entry which is preliminary data.</text>
</comment>
<organism evidence="3 4">
    <name type="scientific">Symbiodinium necroappetens</name>
    <dbReference type="NCBI Taxonomy" id="1628268"/>
    <lineage>
        <taxon>Eukaryota</taxon>
        <taxon>Sar</taxon>
        <taxon>Alveolata</taxon>
        <taxon>Dinophyceae</taxon>
        <taxon>Suessiales</taxon>
        <taxon>Symbiodiniaceae</taxon>
        <taxon>Symbiodinium</taxon>
    </lineage>
</organism>
<reference evidence="3" key="1">
    <citation type="submission" date="2021-02" db="EMBL/GenBank/DDBJ databases">
        <authorList>
            <person name="Dougan E. K."/>
            <person name="Rhodes N."/>
            <person name="Thang M."/>
            <person name="Chan C."/>
        </authorList>
    </citation>
    <scope>NUCLEOTIDE SEQUENCE</scope>
</reference>
<gene>
    <name evidence="3" type="ORF">SNEC2469_LOCUS32903</name>
</gene>
<keyword evidence="2" id="KW-1133">Transmembrane helix</keyword>
<evidence type="ECO:0000313" key="3">
    <source>
        <dbReference type="EMBL" id="CAE7937819.1"/>
    </source>
</evidence>
<proteinExistence type="predicted"/>
<feature type="compositionally biased region" description="Acidic residues" evidence="1">
    <location>
        <begin position="190"/>
        <end position="205"/>
    </location>
</feature>
<evidence type="ECO:0000256" key="2">
    <source>
        <dbReference type="SAM" id="Phobius"/>
    </source>
</evidence>
<feature type="compositionally biased region" description="Basic and acidic residues" evidence="1">
    <location>
        <begin position="174"/>
        <end position="189"/>
    </location>
</feature>
<evidence type="ECO:0000313" key="4">
    <source>
        <dbReference type="Proteomes" id="UP000601435"/>
    </source>
</evidence>
<name>A0A813C1P9_9DINO</name>
<dbReference type="EMBL" id="CAJNJA010084831">
    <property type="protein sequence ID" value="CAE7937819.1"/>
    <property type="molecule type" value="Genomic_DNA"/>
</dbReference>
<protein>
    <submittedName>
        <fullName evidence="3">Uncharacterized protein</fullName>
    </submittedName>
</protein>
<sequence>MYEDLPSDPFSLFRCLTATQAWTVACTEAQVAEAGEALMKAWQTTGLREEPLEAPEIIKPQRRDLDVGGGFGDTGFAQDDTKWDELSDDDESDEEAILGISSKIWDPAMKSCGAAVACKLQIHLHRTLFVHMKDDTESIDVECQAKQTEPERESANRDNNDSAQLMSEAQHMAPNDDEKQLLDSPRDISVEEGGDPPEDGEEPAEEIGGTFEYADNFREMMMYSAEDKKADTFVPIAGNTYRFWGLGIPEHRFTTQNFGVLSILLVQVLSPPACIIYNLYKLDWEGWHFGLSDWYYIPNSDEHGVSNLSKHIVATAFLIMFTLNGAMVVDNERIASLKITALLDAPAIKHKPGFLKDVNLFWLNVGRVLNCVVVIECCLIVYFAFVLSENPMDVVFNALAVTFLYNLDDIGGETGFLTEDDWDGDELGKIYYHAVDALMTDNEQLNPDGYTPDEINSCNQMRDKYGSWTYRIAEPLCYLLVILLPMAYIFIDELKCKPSHLKLAVMELQKEVAALKGGGAALVL</sequence>
<keyword evidence="2" id="KW-0812">Transmembrane</keyword>
<accession>A0A813C1P9</accession>
<feature type="region of interest" description="Disordered" evidence="1">
    <location>
        <begin position="173"/>
        <end position="208"/>
    </location>
</feature>
<dbReference type="OrthoDB" id="422368at2759"/>